<sequence>MEPHPSNFSVGSAQEIAFFFIAGAAVVIFALPWAVNAAAKSRNWVPLLVIGSGLICSLLEPMLDLLGHLHWANNLIPAFTNFGITVPALIPLCYVAFLGLEAYFCYFVIRNGAHRKHFVMLLGMGIITDAVMETIGINLGVYEYYGVQPFEVFGFPYWWGFINGGSFVTIGAILAFAVPRLKGYYKLMILLSAPFGMMVAYFGVGWVHILVHNSALFTWIRWVAAAVMMVMMVGWMFVLHKLVGRKDTEPAPNWNLGRMFLYSWVLHTKAGRQRLWDKMIDDAGPAARAQLAADPEKPELVVVGAHTPLGTGVREADLVH</sequence>
<dbReference type="Proteomes" id="UP001059836">
    <property type="component" value="Chromosome"/>
</dbReference>
<feature type="transmembrane region" description="Helical" evidence="1">
    <location>
        <begin position="187"/>
        <end position="207"/>
    </location>
</feature>
<feature type="transmembrane region" description="Helical" evidence="1">
    <location>
        <begin position="219"/>
        <end position="239"/>
    </location>
</feature>
<keyword evidence="1" id="KW-1133">Transmembrane helix</keyword>
<gene>
    <name evidence="2" type="ORF">GII31_14795</name>
</gene>
<evidence type="ECO:0000256" key="1">
    <source>
        <dbReference type="SAM" id="Phobius"/>
    </source>
</evidence>
<feature type="transmembrane region" description="Helical" evidence="1">
    <location>
        <begin position="121"/>
        <end position="145"/>
    </location>
</feature>
<evidence type="ECO:0000313" key="2">
    <source>
        <dbReference type="EMBL" id="QHN37612.1"/>
    </source>
</evidence>
<feature type="transmembrane region" description="Helical" evidence="1">
    <location>
        <begin position="16"/>
        <end position="35"/>
    </location>
</feature>
<reference evidence="2" key="1">
    <citation type="journal article" date="2021" name="Nat. Microbiol.">
        <title>Cocultivation of an ultrasmall environmental parasitic bacterium with lytic ability against bacteria associated with wastewater foams.</title>
        <authorList>
            <person name="Batinovic S."/>
            <person name="Rose J.J.A."/>
            <person name="Ratcliffe J."/>
            <person name="Seviour R.J."/>
            <person name="Petrovski S."/>
        </authorList>
    </citation>
    <scope>NUCLEOTIDE SEQUENCE</scope>
    <source>
        <strain evidence="2">CON9</strain>
    </source>
</reference>
<evidence type="ECO:0008006" key="4">
    <source>
        <dbReference type="Google" id="ProtNLM"/>
    </source>
</evidence>
<feature type="transmembrane region" description="Helical" evidence="1">
    <location>
        <begin position="157"/>
        <end position="178"/>
    </location>
</feature>
<keyword evidence="3" id="KW-1185">Reference proteome</keyword>
<keyword evidence="1" id="KW-0812">Transmembrane</keyword>
<evidence type="ECO:0000313" key="3">
    <source>
        <dbReference type="Proteomes" id="UP001059836"/>
    </source>
</evidence>
<organism evidence="2 3">
    <name type="scientific">Gordonia pseudamarae</name>
    <dbReference type="NCBI Taxonomy" id="2831662"/>
    <lineage>
        <taxon>Bacteria</taxon>
        <taxon>Bacillati</taxon>
        <taxon>Actinomycetota</taxon>
        <taxon>Actinomycetes</taxon>
        <taxon>Mycobacteriales</taxon>
        <taxon>Gordoniaceae</taxon>
        <taxon>Gordonia</taxon>
    </lineage>
</organism>
<keyword evidence="1" id="KW-0472">Membrane</keyword>
<feature type="transmembrane region" description="Helical" evidence="1">
    <location>
        <begin position="47"/>
        <end position="69"/>
    </location>
</feature>
<proteinExistence type="predicted"/>
<dbReference type="EMBL" id="CP045809">
    <property type="protein sequence ID" value="QHN37612.1"/>
    <property type="molecule type" value="Genomic_DNA"/>
</dbReference>
<protein>
    <recommendedName>
        <fullName evidence="4">PrsW family intramembrane metalloprotease</fullName>
    </recommendedName>
</protein>
<name>A0ABX6INS6_9ACTN</name>
<dbReference type="RefSeq" id="WP_213250488.1">
    <property type="nucleotide sequence ID" value="NZ_CP045806.1"/>
</dbReference>
<accession>A0ABX6INS6</accession>